<dbReference type="AlphaFoldDB" id="C7J7H3"/>
<reference evidence="2" key="2">
    <citation type="journal article" date="2008" name="Nucleic Acids Res.">
        <title>The rice annotation project database (RAP-DB): 2008 update.</title>
        <authorList>
            <consortium name="The rice annotation project (RAP)"/>
        </authorList>
    </citation>
    <scope>GENOME REANNOTATION</scope>
    <source>
        <strain evidence="2">cv. Nipponbare</strain>
    </source>
</reference>
<accession>C7J7H3</accession>
<dbReference type="Proteomes" id="UP000000763">
    <property type="component" value="Chromosome 10"/>
</dbReference>
<dbReference type="KEGG" id="dosa:Os10g0510600"/>
<proteinExistence type="predicted"/>
<evidence type="ECO:0000313" key="2">
    <source>
        <dbReference type="Proteomes" id="UP000000763"/>
    </source>
</evidence>
<reference evidence="1 2" key="1">
    <citation type="journal article" date="2005" name="Nature">
        <title>The map-based sequence of the rice genome.</title>
        <authorList>
            <consortium name="International rice genome sequencing project (IRGSP)"/>
            <person name="Matsumoto T."/>
            <person name="Wu J."/>
            <person name="Kanamori H."/>
            <person name="Katayose Y."/>
            <person name="Fujisawa M."/>
            <person name="Namiki N."/>
            <person name="Mizuno H."/>
            <person name="Yamamoto K."/>
            <person name="Antonio B.A."/>
            <person name="Baba T."/>
            <person name="Sakata K."/>
            <person name="Nagamura Y."/>
            <person name="Aoki H."/>
            <person name="Arikawa K."/>
            <person name="Arita K."/>
            <person name="Bito T."/>
            <person name="Chiden Y."/>
            <person name="Fujitsuka N."/>
            <person name="Fukunaka R."/>
            <person name="Hamada M."/>
            <person name="Harada C."/>
            <person name="Hayashi A."/>
            <person name="Hijishita S."/>
            <person name="Honda M."/>
            <person name="Hosokawa S."/>
            <person name="Ichikawa Y."/>
            <person name="Idonuma A."/>
            <person name="Iijima M."/>
            <person name="Ikeda M."/>
            <person name="Ikeno M."/>
            <person name="Ito K."/>
            <person name="Ito S."/>
            <person name="Ito T."/>
            <person name="Ito Y."/>
            <person name="Ito Y."/>
            <person name="Iwabuchi A."/>
            <person name="Kamiya K."/>
            <person name="Karasawa W."/>
            <person name="Kurita K."/>
            <person name="Katagiri S."/>
            <person name="Kikuta A."/>
            <person name="Kobayashi H."/>
            <person name="Kobayashi N."/>
            <person name="Machita K."/>
            <person name="Maehara T."/>
            <person name="Masukawa M."/>
            <person name="Mizubayashi T."/>
            <person name="Mukai Y."/>
            <person name="Nagasaki H."/>
            <person name="Nagata Y."/>
            <person name="Naito S."/>
            <person name="Nakashima M."/>
            <person name="Nakama Y."/>
            <person name="Nakamichi Y."/>
            <person name="Nakamura M."/>
            <person name="Meguro A."/>
            <person name="Negishi M."/>
            <person name="Ohta I."/>
            <person name="Ohta T."/>
            <person name="Okamoto M."/>
            <person name="Ono N."/>
            <person name="Saji S."/>
            <person name="Sakaguchi M."/>
            <person name="Sakai K."/>
            <person name="Shibata M."/>
            <person name="Shimokawa T."/>
            <person name="Song J."/>
            <person name="Takazaki Y."/>
            <person name="Terasawa K."/>
            <person name="Tsugane M."/>
            <person name="Tsuji K."/>
            <person name="Ueda S."/>
            <person name="Waki K."/>
            <person name="Yamagata H."/>
            <person name="Yamamoto M."/>
            <person name="Yamamoto S."/>
            <person name="Yamane H."/>
            <person name="Yoshiki S."/>
            <person name="Yoshihara R."/>
            <person name="Yukawa K."/>
            <person name="Zhong H."/>
            <person name="Yano M."/>
            <person name="Yuan Q."/>
            <person name="Ouyang S."/>
            <person name="Liu J."/>
            <person name="Jones K.M."/>
            <person name="Gansberger K."/>
            <person name="Moffat K."/>
            <person name="Hill J."/>
            <person name="Bera J."/>
            <person name="Fadrosh D."/>
            <person name="Jin S."/>
            <person name="Johri S."/>
            <person name="Kim M."/>
            <person name="Overton L."/>
            <person name="Reardon M."/>
            <person name="Tsitrin T."/>
            <person name="Vuong H."/>
            <person name="Weaver B."/>
            <person name="Ciecko A."/>
            <person name="Tallon L."/>
            <person name="Jackson J."/>
            <person name="Pai G."/>
            <person name="Aken S.V."/>
            <person name="Utterback T."/>
            <person name="Reidmuller S."/>
            <person name="Feldblyum T."/>
            <person name="Hsiao J."/>
            <person name="Zismann V."/>
            <person name="Iobst S."/>
            <person name="de Vazeille A.R."/>
            <person name="Buell C.R."/>
            <person name="Ying K."/>
            <person name="Li Y."/>
            <person name="Lu T."/>
            <person name="Huang Y."/>
            <person name="Zhao Q."/>
            <person name="Feng Q."/>
            <person name="Zhang L."/>
            <person name="Zhu J."/>
            <person name="Weng Q."/>
            <person name="Mu J."/>
            <person name="Lu Y."/>
            <person name="Fan D."/>
            <person name="Liu Y."/>
            <person name="Guan J."/>
            <person name="Zhang Y."/>
            <person name="Yu S."/>
            <person name="Liu X."/>
            <person name="Zhang Y."/>
            <person name="Hong G."/>
            <person name="Han B."/>
            <person name="Choisne N."/>
            <person name="Demange N."/>
            <person name="Orjeda G."/>
            <person name="Samain S."/>
            <person name="Cattolico L."/>
            <person name="Pelletier E."/>
            <person name="Couloux A."/>
            <person name="Segurens B."/>
            <person name="Wincker P."/>
            <person name="D'Hont A."/>
            <person name="Scarpelli C."/>
            <person name="Weissenbach J."/>
            <person name="Salanoubat M."/>
            <person name="Quetier F."/>
            <person name="Yu Y."/>
            <person name="Kim H.R."/>
            <person name="Rambo T."/>
            <person name="Currie J."/>
            <person name="Collura K."/>
            <person name="Luo M."/>
            <person name="Yang T."/>
            <person name="Ammiraju J.S.S."/>
            <person name="Engler F."/>
            <person name="Soderlund C."/>
            <person name="Wing R.A."/>
            <person name="Palmer L.E."/>
            <person name="de la Bastide M."/>
            <person name="Spiegel L."/>
            <person name="Nascimento L."/>
            <person name="Zutavern T."/>
            <person name="O'Shaughnessy A."/>
            <person name="Dike S."/>
            <person name="Dedhia N."/>
            <person name="Preston R."/>
            <person name="Balija V."/>
            <person name="McCombie W.R."/>
            <person name="Chow T."/>
            <person name="Chen H."/>
            <person name="Chung M."/>
            <person name="Chen C."/>
            <person name="Shaw J."/>
            <person name="Wu H."/>
            <person name="Hsiao K."/>
            <person name="Chao Y."/>
            <person name="Chu M."/>
            <person name="Cheng C."/>
            <person name="Hour A."/>
            <person name="Lee P."/>
            <person name="Lin S."/>
            <person name="Lin Y."/>
            <person name="Liou J."/>
            <person name="Liu S."/>
            <person name="Hsing Y."/>
            <person name="Raghuvanshi S."/>
            <person name="Mohanty A."/>
            <person name="Bharti A.K."/>
            <person name="Gaur A."/>
            <person name="Gupta V."/>
            <person name="Kumar D."/>
            <person name="Ravi V."/>
            <person name="Vij S."/>
            <person name="Kapur A."/>
            <person name="Khurana P."/>
            <person name="Khurana P."/>
            <person name="Khurana J.P."/>
            <person name="Tyagi A.K."/>
            <person name="Gaikwad K."/>
            <person name="Singh A."/>
            <person name="Dalal V."/>
            <person name="Srivastava S."/>
            <person name="Dixit A."/>
            <person name="Pal A.K."/>
            <person name="Ghazi I.A."/>
            <person name="Yadav M."/>
            <person name="Pandit A."/>
            <person name="Bhargava A."/>
            <person name="Sureshbabu K."/>
            <person name="Batra K."/>
            <person name="Sharma T.R."/>
            <person name="Mohapatra T."/>
            <person name="Singh N.K."/>
            <person name="Messing J."/>
            <person name="Nelson A.B."/>
            <person name="Fuks G."/>
            <person name="Kavchok S."/>
            <person name="Keizer G."/>
            <person name="Linton E."/>
            <person name="Llaca V."/>
            <person name="Song R."/>
            <person name="Tanyolac B."/>
            <person name="Young S."/>
            <person name="Ho-Il K."/>
            <person name="Hahn J.H."/>
            <person name="Sangsakoo G."/>
            <person name="Vanavichit A."/>
            <person name="de Mattos Luiz.A.T."/>
            <person name="Zimmer P.D."/>
            <person name="Malone G."/>
            <person name="Dellagostin O."/>
            <person name="de Oliveira A.C."/>
            <person name="Bevan M."/>
            <person name="Bancroft I."/>
            <person name="Minx P."/>
            <person name="Cordum H."/>
            <person name="Wilson R."/>
            <person name="Cheng Z."/>
            <person name="Jin W."/>
            <person name="Jiang J."/>
            <person name="Leong S.A."/>
            <person name="Iwama H."/>
            <person name="Gojobori T."/>
            <person name="Itoh T."/>
            <person name="Niimura Y."/>
            <person name="Fujii Y."/>
            <person name="Habara T."/>
            <person name="Sakai H."/>
            <person name="Sato Y."/>
            <person name="Wilson G."/>
            <person name="Kumar K."/>
            <person name="McCouch S."/>
            <person name="Juretic N."/>
            <person name="Hoen D."/>
            <person name="Wright S."/>
            <person name="Bruskiewich R."/>
            <person name="Bureau T."/>
            <person name="Miyao A."/>
            <person name="Hirochika H."/>
            <person name="Nishikawa T."/>
            <person name="Kadowaki K."/>
            <person name="Sugiura M."/>
            <person name="Burr B."/>
            <person name="Sasaki T."/>
        </authorList>
    </citation>
    <scope>NUCLEOTIDE SEQUENCE [LARGE SCALE GENOMIC DNA]</scope>
    <source>
        <strain evidence="2">cv. Nipponbare</strain>
    </source>
</reference>
<gene>
    <name evidence="1" type="ordered locus">Os10g0510600</name>
</gene>
<organism evidence="1 2">
    <name type="scientific">Oryza sativa subsp. japonica</name>
    <name type="common">Rice</name>
    <dbReference type="NCBI Taxonomy" id="39947"/>
    <lineage>
        <taxon>Eukaryota</taxon>
        <taxon>Viridiplantae</taxon>
        <taxon>Streptophyta</taxon>
        <taxon>Embryophyta</taxon>
        <taxon>Tracheophyta</taxon>
        <taxon>Spermatophyta</taxon>
        <taxon>Magnoliopsida</taxon>
        <taxon>Liliopsida</taxon>
        <taxon>Poales</taxon>
        <taxon>Poaceae</taxon>
        <taxon>BOP clade</taxon>
        <taxon>Oryzoideae</taxon>
        <taxon>Oryzeae</taxon>
        <taxon>Oryzinae</taxon>
        <taxon>Oryza</taxon>
        <taxon>Oryza sativa</taxon>
    </lineage>
</organism>
<evidence type="ECO:0000313" key="1">
    <source>
        <dbReference type="EMBL" id="BAH94963.1"/>
    </source>
</evidence>
<sequence length="188" mass="20617">MEMMEGSGAEATGEAGEVEVDLGVVVGGGVEVEEVGGGGAVEVLDDEVLDVDEAVDAAGDGDGAPLREAVLALGLLEQRPEERVLEVGERHGEPPLLLPLRPHPHRHAPLRRHHHHPPLLLLLLLMLMLPVHLATIQETKKPRNQPSDPKKNKNTKKLVIFLEEEEAFDGVKGRRARGRSWRWRGGRR</sequence>
<dbReference type="EMBL" id="AP008216">
    <property type="protein sequence ID" value="BAH94963.1"/>
    <property type="molecule type" value="Genomic_DNA"/>
</dbReference>
<name>C7J7H3_ORYSJ</name>
<protein>
    <submittedName>
        <fullName evidence="1">Os10g0510600 protein</fullName>
    </submittedName>
</protein>